<feature type="compositionally biased region" description="Basic and acidic residues" evidence="3">
    <location>
        <begin position="2262"/>
        <end position="2283"/>
    </location>
</feature>
<dbReference type="InterPro" id="IPR001101">
    <property type="entry name" value="Plectin_repeat"/>
</dbReference>
<feature type="compositionally biased region" description="Basic and acidic residues" evidence="3">
    <location>
        <begin position="2077"/>
        <end position="2120"/>
    </location>
</feature>
<evidence type="ECO:0008006" key="6">
    <source>
        <dbReference type="Google" id="ProtNLM"/>
    </source>
</evidence>
<dbReference type="Proteomes" id="UP001529510">
    <property type="component" value="Unassembled WGS sequence"/>
</dbReference>
<keyword evidence="5" id="KW-1185">Reference proteome</keyword>
<name>A0ABD0P011_CIRMR</name>
<dbReference type="SMART" id="SM00250">
    <property type="entry name" value="PLEC"/>
    <property type="match status" value="17"/>
</dbReference>
<dbReference type="PANTHER" id="PTHR23169:SF23">
    <property type="entry name" value="SHORT STOP, ISOFORM H"/>
    <property type="match status" value="1"/>
</dbReference>
<feature type="compositionally biased region" description="Polar residues" evidence="3">
    <location>
        <begin position="2384"/>
        <end position="2397"/>
    </location>
</feature>
<keyword evidence="2" id="KW-0677">Repeat</keyword>
<evidence type="ECO:0000256" key="3">
    <source>
        <dbReference type="SAM" id="MobiDB-lite"/>
    </source>
</evidence>
<feature type="region of interest" description="Disordered" evidence="3">
    <location>
        <begin position="2382"/>
        <end position="2480"/>
    </location>
</feature>
<evidence type="ECO:0000256" key="1">
    <source>
        <dbReference type="ARBA" id="ARBA00022553"/>
    </source>
</evidence>
<protein>
    <recommendedName>
        <fullName evidence="6">Microtubule-actin cross-linking factor 1</fullName>
    </recommendedName>
</protein>
<comment type="caution">
    <text evidence="4">The sequence shown here is derived from an EMBL/GenBank/DDBJ whole genome shotgun (WGS) entry which is preliminary data.</text>
</comment>
<feature type="compositionally biased region" description="Basic residues" evidence="3">
    <location>
        <begin position="2135"/>
        <end position="2146"/>
    </location>
</feature>
<dbReference type="Pfam" id="PF00681">
    <property type="entry name" value="Plectin"/>
    <property type="match status" value="7"/>
</dbReference>
<feature type="region of interest" description="Disordered" evidence="3">
    <location>
        <begin position="809"/>
        <end position="849"/>
    </location>
</feature>
<proteinExistence type="predicted"/>
<feature type="compositionally biased region" description="Polar residues" evidence="3">
    <location>
        <begin position="2461"/>
        <end position="2478"/>
    </location>
</feature>
<feature type="compositionally biased region" description="Basic and acidic residues" evidence="3">
    <location>
        <begin position="817"/>
        <end position="844"/>
    </location>
</feature>
<feature type="compositionally biased region" description="Basic and acidic residues" evidence="3">
    <location>
        <begin position="931"/>
        <end position="943"/>
    </location>
</feature>
<dbReference type="InterPro" id="IPR043197">
    <property type="entry name" value="Plakin"/>
</dbReference>
<organism evidence="4 5">
    <name type="scientific">Cirrhinus mrigala</name>
    <name type="common">Mrigala</name>
    <dbReference type="NCBI Taxonomy" id="683832"/>
    <lineage>
        <taxon>Eukaryota</taxon>
        <taxon>Metazoa</taxon>
        <taxon>Chordata</taxon>
        <taxon>Craniata</taxon>
        <taxon>Vertebrata</taxon>
        <taxon>Euteleostomi</taxon>
        <taxon>Actinopterygii</taxon>
        <taxon>Neopterygii</taxon>
        <taxon>Teleostei</taxon>
        <taxon>Ostariophysi</taxon>
        <taxon>Cypriniformes</taxon>
        <taxon>Cyprinidae</taxon>
        <taxon>Labeoninae</taxon>
        <taxon>Labeonini</taxon>
        <taxon>Cirrhinus</taxon>
    </lineage>
</organism>
<feature type="region of interest" description="Disordered" evidence="3">
    <location>
        <begin position="1039"/>
        <end position="1062"/>
    </location>
</feature>
<feature type="region of interest" description="Disordered" evidence="3">
    <location>
        <begin position="2077"/>
        <end position="2193"/>
    </location>
</feature>
<feature type="compositionally biased region" description="Basic and acidic residues" evidence="3">
    <location>
        <begin position="1046"/>
        <end position="1057"/>
    </location>
</feature>
<evidence type="ECO:0000256" key="2">
    <source>
        <dbReference type="ARBA" id="ARBA00022737"/>
    </source>
</evidence>
<feature type="non-terminal residue" evidence="4">
    <location>
        <position position="2695"/>
    </location>
</feature>
<evidence type="ECO:0000313" key="5">
    <source>
        <dbReference type="Proteomes" id="UP001529510"/>
    </source>
</evidence>
<reference evidence="4 5" key="1">
    <citation type="submission" date="2024-05" db="EMBL/GenBank/DDBJ databases">
        <title>Genome sequencing and assembly of Indian major carp, Cirrhinus mrigala (Hamilton, 1822).</title>
        <authorList>
            <person name="Mohindra V."/>
            <person name="Chowdhury L.M."/>
            <person name="Lal K."/>
            <person name="Jena J.K."/>
        </authorList>
    </citation>
    <scope>NUCLEOTIDE SEQUENCE [LARGE SCALE GENOMIC DNA]</scope>
    <source>
        <strain evidence="4">CM1030</strain>
        <tissue evidence="4">Blood</tissue>
    </source>
</reference>
<feature type="region of interest" description="Disordered" evidence="3">
    <location>
        <begin position="2229"/>
        <end position="2343"/>
    </location>
</feature>
<dbReference type="InterPro" id="IPR035915">
    <property type="entry name" value="Plakin_repeat_sf"/>
</dbReference>
<feature type="compositionally biased region" description="Basic and acidic residues" evidence="3">
    <location>
        <begin position="2229"/>
        <end position="2254"/>
    </location>
</feature>
<sequence>METFPVFQAAQHGLIDLDTCHVLLEAQVVMGGLFQPDSPDKLLLDKGLSSGLIDKHIYQSLKELETALGLVNTVKCAEGLELPVAVAMKEGVIKELVGLRILELQISTGSLKFGSSGEMISLDDAREKGLLSLDLYQKVQSCLNRRELIDPNTAEKLSLADFQQRCVLNQETRLRFFPVKQKPGGTVCLRSGRKVGIFHAVQEGLIDRYVTVRLLEAQLFAGGITDPRSGHRLTVNEAVRHGLIDQDLACTLMTQQLQAGGIIDPVSRERLELDEAIKRELLSPRIALRVLESLQSFKAIMWPESGELLPVSEALQQGVVSRELAAKTLRKRHSVGAVCLPESGQVVPLHQAEKIVKPQAVEILKEIQVPDVLPHVTQSSSSYMKRLSSGSAYSSSPPASHADVSYDFSITGEGRSEEQVQNHLVTEVMTHSYINAHSGDRLVLLEPELVELICESVKTTNLDRPVQHEISGNIRVTLDTKAMSGIEEGENEEPKMTQYEMAETIETAGEDRATLMVTNRTFEEPLHKVDLQEKLLSLEEYEQPKIKGKIACKITDIGEAIERTEEDPAPLTEAKIIELSFQEIQQEKVLSSRDYVEPKIKTDDIDMGRTIEGAGEDLACLTGTDRTFIEPSRAEVWQEKYLSSRECKEPKIKKDEFERNNTDVAETIELAEKDVPHLASKDRPFIVPSHKEDLQKKVLSPGGHEKPKVLKGKIAWTNTDLGETIERAEDDLAPLEGAARAFTEPLNKENVQEKVLPPGRHEKPKVLKGKIAWTDTDIGETVERAEEDLAPLAGAARASSVHLHKDNLKQKVLSSGEYKEPKSQKDETDRKKTNIGETLERPGEDDAVSTGSEITFIEPTHEVVWQEKVLSSGEFEEPMIMKGKIALTDTGIGEMIERAEEDLAPLTDAGRDFVKPLNKEDLQEKVLSSRQYKEPKSKKDQTASKKTNIGETLERPEEDVAALAGSEITFTEPTREVVWQEKVLSSGESDEPMILKGKIAWKVTGMGEMIERAEEDLAPLTGTEGTFMEPSHAVWQEKVLSSGQYKEPKSKKDETASRKTNISETLGRPEEDVAALTGSKITFVEPTHEVVWQEKVQSSGEHEESIIMKGKIAWTTTGMGEMIERVEGDRAPLTGTEKTFMEPSHAVWQEKVQTSGECDESAILKGKIAWRSVDVRERMDRAEDLAPLTSTEGTFMEPSHEVWQETIERAKEELPLLTATERAFVEPSQEEYWKKNVLSSGQYEEPKINQIASIKTDIGETIERTEEHLASSTGIGLNLTVPFHTSSTLPKTISDNGAPSQSQIIESTLHESKNKQTLDLEQADSSRVFLEKADQKMFDMSESNAHISLQDTVNVQRYDQLKVKPDEAKTAKQSEEIKKMAEHEEPSDMKTLSVELSDDDVKLERMAMELQQGGLVTVGGQKVLLDEALAQGLLPGHTAIKLMEKASLFGGFLDVKACKSLSFEDVMQAGLLDEDLMACILHSEKSLAGVIDVEHGRHCSIKEAAEAGLLDSDTAARLHEGQVVSGGIVDLRRDKKVSVTLAANLGLIEEGRKDKLLALEKSCKGKSSDPNAVQTKLALQLQMTGVVDPKTKTAVPLEQALQTGLIGQDEAQTILCQQVAEGGIVHHGSGVRLTVVDALQQGLVDHTVAPKLMELEKALKEPSSLDQDTSLLRASTGSFYDDASKSKITLSEAVSKGLLDEETANKAMALPNVKSGLLDPHKACVVSYSELINQGKIDIETGQRFLEVRPFRGVPHKQTDEMMTLPQAIKAGQIDPIPAERILQSQADTGGIINIYSGERLPLPEAINKGLIDKDMAKGIATNQLLKGGLLNPASGQKVSSITEAIEYGLISTEMAAELQHSMGLVDEDERKSSEIPATPMKGTSSSFVPEMVSEQVSPNNMSLEKSLSIPSQPSSHLTEAEIKQADLLKKEELESVDISPDLESKEQLVDAVMQDSNDASLEVLNKFTLKAEKRLQQAIKESEYIKSQPIQSPEQPEEISDVKWQKEQVKNSTALLEHTTEMEVQRQAVNIPAVPTAIFLENSMGQVPSTERTKVETEIQMQTVCEPAISKVKFSDTDDGLQSKEHTPSIEQIEGHSFKLEADQPVSKLEKVQDSHETGLDPSASTPTGPVKVSGRKKGRGKNGKQAKMESDAKPQVSDTSAKISPIEKAKVDGQDGFTSSQKHMKDDKEKVIEVQQSETTHASGSIALVTRIGETIQGKYLEIGVDRTASETKTPKCESEHETNERQQEKTLHSVATYVEKTDPGQEATEVSKDLGTEIAEKKKKKKSKSKKLKQACIVEAEGVEKRDETEKEQKTVIHEVQPQSRQSDEKESVKQLEKASQAMAQKEMLLMKAKESILRKVFERGVSEKQAAEELQAMRQVASNGESRITTQEETIVEKTGTKPTQSKKKDIKLLQEMNERAERSDTAENLLPGSDIDPSSSAEPQLQKPEDQHDQHTNTGLSGDDINQNIPSMKTSDDTVDINQEELVLIQKTKGTIAEEQGTEPLYADEKLIDPMIELTLPSSTAVTGSQEIAESIPLKCVLDVPAMKDSKALLSSEVCAPLQNTKTAVKRVSSEAHQERIKEPSFSGYEATDEPSIQQCKVSGLPLMEVIPESDTKQKEDVEEYAKALEERQPEEIQMKIEEISKDTTKASKSSLARQECLEHDQQIVALLSMVRHIEVRLKQQQQQSI</sequence>
<feature type="compositionally biased region" description="Basic and acidic residues" evidence="3">
    <location>
        <begin position="2305"/>
        <end position="2320"/>
    </location>
</feature>
<dbReference type="EMBL" id="JAMKFB020000019">
    <property type="protein sequence ID" value="KAL0166143.1"/>
    <property type="molecule type" value="Genomic_DNA"/>
</dbReference>
<feature type="compositionally biased region" description="Basic and acidic residues" evidence="3">
    <location>
        <begin position="2329"/>
        <end position="2340"/>
    </location>
</feature>
<dbReference type="Gene3D" id="3.90.1290.10">
    <property type="entry name" value="Plakin repeat"/>
    <property type="match status" value="6"/>
</dbReference>
<feature type="region of interest" description="Disordered" evidence="3">
    <location>
        <begin position="924"/>
        <end position="950"/>
    </location>
</feature>
<dbReference type="SUPFAM" id="SSF75399">
    <property type="entry name" value="Plakin repeat"/>
    <property type="match status" value="5"/>
</dbReference>
<accession>A0ABD0P011</accession>
<feature type="compositionally biased region" description="Basic and acidic residues" evidence="3">
    <location>
        <begin position="2411"/>
        <end position="2430"/>
    </location>
</feature>
<evidence type="ECO:0000313" key="4">
    <source>
        <dbReference type="EMBL" id="KAL0166143.1"/>
    </source>
</evidence>
<dbReference type="PANTHER" id="PTHR23169">
    <property type="entry name" value="ENVOPLAKIN"/>
    <property type="match status" value="1"/>
</dbReference>
<gene>
    <name evidence="4" type="ORF">M9458_037987</name>
</gene>
<keyword evidence="1" id="KW-0597">Phosphoprotein</keyword>
<feature type="compositionally biased region" description="Basic residues" evidence="3">
    <location>
        <begin position="2284"/>
        <end position="2296"/>
    </location>
</feature>